<evidence type="ECO:0000256" key="3">
    <source>
        <dbReference type="ARBA" id="ARBA00022475"/>
    </source>
</evidence>
<gene>
    <name evidence="10" type="ORF">DFJ64_0322</name>
</gene>
<dbReference type="Pfam" id="PF00892">
    <property type="entry name" value="EamA"/>
    <property type="match status" value="1"/>
</dbReference>
<keyword evidence="11" id="KW-1185">Reference proteome</keyword>
<keyword evidence="5 8" id="KW-1133">Transmembrane helix</keyword>
<evidence type="ECO:0000313" key="10">
    <source>
        <dbReference type="EMBL" id="REF34955.1"/>
    </source>
</evidence>
<sequence length="322" mass="32357">MSQLVGHSRAHAVGMVLLSALSLQFGAAVAVILLGRVGPLGAVALRLSIAAVLLVGVVRPRVTHRDRADWAVGVAFGLTLGLMNLCFYEAAARLPLGAAVTLEFLGPLGLAVVTSRRARDLAWVALAGLGVILLSEGGFERLDAVGVAFALGAGGCWAGYILLGSRASRRFPGAEGLAVALVVATVAIAPPAALVAGPALVEPGILLLGVGVALLSSAIPYTLELAALRRVSPGTFGVLMSLEPAVAALAGFLVLGQRLTPWQLLAVGLVVVASAGATWGGPSGAPREVVEPTTSATPTSVAVGGPTDQRDSAGDRDRAEGA</sequence>
<dbReference type="InterPro" id="IPR051258">
    <property type="entry name" value="Diverse_Substrate_Transporter"/>
</dbReference>
<evidence type="ECO:0000256" key="8">
    <source>
        <dbReference type="SAM" id="Phobius"/>
    </source>
</evidence>
<comment type="similarity">
    <text evidence="2">Belongs to the EamA transporter family.</text>
</comment>
<evidence type="ECO:0000256" key="6">
    <source>
        <dbReference type="ARBA" id="ARBA00023136"/>
    </source>
</evidence>
<dbReference type="RefSeq" id="WP_245940895.1">
    <property type="nucleotide sequence ID" value="NZ_QTUC01000001.1"/>
</dbReference>
<feature type="region of interest" description="Disordered" evidence="7">
    <location>
        <begin position="282"/>
        <end position="322"/>
    </location>
</feature>
<evidence type="ECO:0000256" key="1">
    <source>
        <dbReference type="ARBA" id="ARBA00004651"/>
    </source>
</evidence>
<keyword evidence="6 8" id="KW-0472">Membrane</keyword>
<dbReference type="InterPro" id="IPR000620">
    <property type="entry name" value="EamA_dom"/>
</dbReference>
<accession>A0A3D9V7E2</accession>
<feature type="transmembrane region" description="Helical" evidence="8">
    <location>
        <begin position="70"/>
        <end position="90"/>
    </location>
</feature>
<feature type="transmembrane region" description="Helical" evidence="8">
    <location>
        <begin position="176"/>
        <end position="199"/>
    </location>
</feature>
<name>A0A3D9V7E2_THECX</name>
<dbReference type="Proteomes" id="UP000256485">
    <property type="component" value="Unassembled WGS sequence"/>
</dbReference>
<evidence type="ECO:0000256" key="4">
    <source>
        <dbReference type="ARBA" id="ARBA00022692"/>
    </source>
</evidence>
<feature type="transmembrane region" description="Helical" evidence="8">
    <location>
        <begin position="145"/>
        <end position="164"/>
    </location>
</feature>
<comment type="caution">
    <text evidence="10">The sequence shown here is derived from an EMBL/GenBank/DDBJ whole genome shotgun (WGS) entry which is preliminary data.</text>
</comment>
<dbReference type="PANTHER" id="PTHR42920:SF5">
    <property type="entry name" value="EAMA DOMAIN-CONTAINING PROTEIN"/>
    <property type="match status" value="1"/>
</dbReference>
<evidence type="ECO:0000313" key="11">
    <source>
        <dbReference type="Proteomes" id="UP000256485"/>
    </source>
</evidence>
<evidence type="ECO:0000256" key="7">
    <source>
        <dbReference type="SAM" id="MobiDB-lite"/>
    </source>
</evidence>
<comment type="subcellular location">
    <subcellularLocation>
        <location evidence="1">Cell membrane</location>
        <topology evidence="1">Multi-pass membrane protein</topology>
    </subcellularLocation>
</comment>
<dbReference type="GO" id="GO:0005886">
    <property type="term" value="C:plasma membrane"/>
    <property type="evidence" value="ECO:0007669"/>
    <property type="project" value="UniProtKB-SubCell"/>
</dbReference>
<feature type="transmembrane region" description="Helical" evidence="8">
    <location>
        <begin position="40"/>
        <end position="58"/>
    </location>
</feature>
<dbReference type="SUPFAM" id="SSF103481">
    <property type="entry name" value="Multidrug resistance efflux transporter EmrE"/>
    <property type="match status" value="2"/>
</dbReference>
<keyword evidence="3" id="KW-1003">Cell membrane</keyword>
<feature type="transmembrane region" description="Helical" evidence="8">
    <location>
        <begin position="205"/>
        <end position="223"/>
    </location>
</feature>
<protein>
    <submittedName>
        <fullName evidence="10">Inner membrane transporter RhtA</fullName>
    </submittedName>
</protein>
<feature type="transmembrane region" description="Helical" evidence="8">
    <location>
        <begin position="235"/>
        <end position="256"/>
    </location>
</feature>
<proteinExistence type="inferred from homology"/>
<keyword evidence="4 8" id="KW-0812">Transmembrane</keyword>
<feature type="transmembrane region" description="Helical" evidence="8">
    <location>
        <begin position="121"/>
        <end position="139"/>
    </location>
</feature>
<feature type="transmembrane region" description="Helical" evidence="8">
    <location>
        <begin position="96"/>
        <end position="114"/>
    </location>
</feature>
<dbReference type="InterPro" id="IPR037185">
    <property type="entry name" value="EmrE-like"/>
</dbReference>
<dbReference type="PANTHER" id="PTHR42920">
    <property type="entry name" value="OS03G0707200 PROTEIN-RELATED"/>
    <property type="match status" value="1"/>
</dbReference>
<dbReference type="AlphaFoldDB" id="A0A3D9V7E2"/>
<evidence type="ECO:0000256" key="5">
    <source>
        <dbReference type="ARBA" id="ARBA00022989"/>
    </source>
</evidence>
<reference evidence="10 11" key="1">
    <citation type="submission" date="2018-08" db="EMBL/GenBank/DDBJ databases">
        <title>Sequencing the genomes of 1000 actinobacteria strains.</title>
        <authorList>
            <person name="Klenk H.-P."/>
        </authorList>
    </citation>
    <scope>NUCLEOTIDE SEQUENCE [LARGE SCALE GENOMIC DNA]</scope>
    <source>
        <strain evidence="10 11">DSM 22891</strain>
    </source>
</reference>
<feature type="compositionally biased region" description="Basic and acidic residues" evidence="7">
    <location>
        <begin position="308"/>
        <end position="322"/>
    </location>
</feature>
<feature type="transmembrane region" description="Helical" evidence="8">
    <location>
        <begin position="12"/>
        <end position="34"/>
    </location>
</feature>
<evidence type="ECO:0000259" key="9">
    <source>
        <dbReference type="Pfam" id="PF00892"/>
    </source>
</evidence>
<organism evidence="10 11">
    <name type="scientific">Thermasporomyces composti</name>
    <dbReference type="NCBI Taxonomy" id="696763"/>
    <lineage>
        <taxon>Bacteria</taxon>
        <taxon>Bacillati</taxon>
        <taxon>Actinomycetota</taxon>
        <taxon>Actinomycetes</taxon>
        <taxon>Propionibacteriales</taxon>
        <taxon>Nocardioidaceae</taxon>
        <taxon>Thermasporomyces</taxon>
    </lineage>
</organism>
<dbReference type="EMBL" id="QTUC01000001">
    <property type="protein sequence ID" value="REF34955.1"/>
    <property type="molecule type" value="Genomic_DNA"/>
</dbReference>
<evidence type="ECO:0000256" key="2">
    <source>
        <dbReference type="ARBA" id="ARBA00007362"/>
    </source>
</evidence>
<feature type="domain" description="EamA" evidence="9">
    <location>
        <begin position="146"/>
        <end position="275"/>
    </location>
</feature>